<keyword evidence="2" id="KW-0472">Membrane</keyword>
<dbReference type="EMBL" id="FO818640">
    <property type="protein sequence ID" value="CDM96272.1"/>
    <property type="molecule type" value="Genomic_DNA"/>
</dbReference>
<name>A0A9P1KIR4_9CYAN</name>
<accession>A0A9P1KIR4</accession>
<feature type="transmembrane region" description="Helical" evidence="2">
    <location>
        <begin position="12"/>
        <end position="31"/>
    </location>
</feature>
<evidence type="ECO:0000256" key="2">
    <source>
        <dbReference type="SAM" id="Phobius"/>
    </source>
</evidence>
<dbReference type="AlphaFoldDB" id="A0A9P1KIR4"/>
<proteinExistence type="predicted"/>
<evidence type="ECO:0000313" key="3">
    <source>
        <dbReference type="EMBL" id="CDM96272.1"/>
    </source>
</evidence>
<gene>
    <name evidence="3" type="ORF">ARTHRO_40679</name>
</gene>
<feature type="compositionally biased region" description="Polar residues" evidence="1">
    <location>
        <begin position="83"/>
        <end position="106"/>
    </location>
</feature>
<organism evidence="3 4">
    <name type="scientific">Limnospira indica PCC 8005</name>
    <dbReference type="NCBI Taxonomy" id="376219"/>
    <lineage>
        <taxon>Bacteria</taxon>
        <taxon>Bacillati</taxon>
        <taxon>Cyanobacteriota</taxon>
        <taxon>Cyanophyceae</taxon>
        <taxon>Oscillatoriophycideae</taxon>
        <taxon>Oscillatoriales</taxon>
        <taxon>Sirenicapillariaceae</taxon>
        <taxon>Limnospira</taxon>
    </lineage>
</organism>
<dbReference type="Proteomes" id="UP000032946">
    <property type="component" value="Chromosome"/>
</dbReference>
<dbReference type="RefSeq" id="WP_008051036.1">
    <property type="nucleotide sequence ID" value="NZ_FO818640.1"/>
</dbReference>
<dbReference type="NCBIfam" id="NF040558">
    <property type="entry name" value="CAS_Csx18"/>
    <property type="match status" value="1"/>
</dbReference>
<feature type="transmembrane region" description="Helical" evidence="2">
    <location>
        <begin position="37"/>
        <end position="57"/>
    </location>
</feature>
<keyword evidence="2" id="KW-0812">Transmembrane</keyword>
<evidence type="ECO:0000256" key="1">
    <source>
        <dbReference type="SAM" id="MobiDB-lite"/>
    </source>
</evidence>
<evidence type="ECO:0000313" key="4">
    <source>
        <dbReference type="Proteomes" id="UP000032946"/>
    </source>
</evidence>
<protein>
    <submittedName>
        <fullName evidence="3">Uncharacterized protein</fullName>
    </submittedName>
</protein>
<reference evidence="3 4" key="1">
    <citation type="submission" date="2014-02" db="EMBL/GenBank/DDBJ databases">
        <authorList>
            <person name="Genoscope - CEA"/>
        </authorList>
    </citation>
    <scope>NUCLEOTIDE SEQUENCE [LARGE SCALE GENOMIC DNA]</scope>
    <source>
        <strain evidence="3 4">PCC 8005</strain>
    </source>
</reference>
<feature type="region of interest" description="Disordered" evidence="1">
    <location>
        <begin position="82"/>
        <end position="106"/>
    </location>
</feature>
<keyword evidence="2" id="KW-1133">Transmembrane helix</keyword>
<keyword evidence="4" id="KW-1185">Reference proteome</keyword>
<sequence length="106" mass="11251">MNSSSARTLIRYRSIGVAIANAAATWVILIIAPLGLFTVITCTVLIFGISLGGGIVSDRPMLSLSPRNGWEMLMSDAPELYTPSATANATPPLSQKSSNQNPWGCR</sequence>